<comment type="caution">
    <text evidence="6">The sequence shown here is derived from an EMBL/GenBank/DDBJ whole genome shotgun (WGS) entry which is preliminary data.</text>
</comment>
<dbReference type="PROSITE" id="PS51007">
    <property type="entry name" value="CYTC"/>
    <property type="match status" value="1"/>
</dbReference>
<feature type="domain" description="Cytochrome c" evidence="5">
    <location>
        <begin position="47"/>
        <end position="183"/>
    </location>
</feature>
<evidence type="ECO:0000313" key="6">
    <source>
        <dbReference type="EMBL" id="MBI3015252.1"/>
    </source>
</evidence>
<evidence type="ECO:0000259" key="5">
    <source>
        <dbReference type="PROSITE" id="PS51007"/>
    </source>
</evidence>
<evidence type="ECO:0000256" key="3">
    <source>
        <dbReference type="ARBA" id="ARBA00023004"/>
    </source>
</evidence>
<dbReference type="EMBL" id="JACPSX010000177">
    <property type="protein sequence ID" value="MBI3015252.1"/>
    <property type="molecule type" value="Genomic_DNA"/>
</dbReference>
<dbReference type="InterPro" id="IPR036909">
    <property type="entry name" value="Cyt_c-like_dom_sf"/>
</dbReference>
<dbReference type="Gene3D" id="1.10.760.10">
    <property type="entry name" value="Cytochrome c-like domain"/>
    <property type="match status" value="1"/>
</dbReference>
<name>A0A932GQB5_UNCTE</name>
<dbReference type="InterPro" id="IPR009056">
    <property type="entry name" value="Cyt_c-like_dom"/>
</dbReference>
<dbReference type="GO" id="GO:0046872">
    <property type="term" value="F:metal ion binding"/>
    <property type="evidence" value="ECO:0007669"/>
    <property type="project" value="UniProtKB-KW"/>
</dbReference>
<protein>
    <submittedName>
        <fullName evidence="6">Cbb3-type cytochrome c oxidase subunit II</fullName>
    </submittedName>
</protein>
<dbReference type="SUPFAM" id="SSF46626">
    <property type="entry name" value="Cytochrome c"/>
    <property type="match status" value="1"/>
</dbReference>
<dbReference type="GO" id="GO:0009055">
    <property type="term" value="F:electron transfer activity"/>
    <property type="evidence" value="ECO:0007669"/>
    <property type="project" value="InterPro"/>
</dbReference>
<reference evidence="6" key="1">
    <citation type="submission" date="2020-07" db="EMBL/GenBank/DDBJ databases">
        <title>Huge and variable diversity of episymbiotic CPR bacteria and DPANN archaea in groundwater ecosystems.</title>
        <authorList>
            <person name="He C.Y."/>
            <person name="Keren R."/>
            <person name="Whittaker M."/>
            <person name="Farag I.F."/>
            <person name="Doudna J."/>
            <person name="Cate J.H.D."/>
            <person name="Banfield J.F."/>
        </authorList>
    </citation>
    <scope>NUCLEOTIDE SEQUENCE</scope>
    <source>
        <strain evidence="6">NC_groundwater_717_Ag_S-0.2um_59_8</strain>
    </source>
</reference>
<evidence type="ECO:0000256" key="2">
    <source>
        <dbReference type="ARBA" id="ARBA00022723"/>
    </source>
</evidence>
<accession>A0A932GQB5</accession>
<proteinExistence type="predicted"/>
<evidence type="ECO:0000313" key="7">
    <source>
        <dbReference type="Proteomes" id="UP000741360"/>
    </source>
</evidence>
<dbReference type="InterPro" id="IPR003468">
    <property type="entry name" value="Cyt_c_oxidase_monohaem-su/FixO"/>
</dbReference>
<organism evidence="6 7">
    <name type="scientific">Tectimicrobiota bacterium</name>
    <dbReference type="NCBI Taxonomy" id="2528274"/>
    <lineage>
        <taxon>Bacteria</taxon>
        <taxon>Pseudomonadati</taxon>
        <taxon>Nitrospinota/Tectimicrobiota group</taxon>
        <taxon>Candidatus Tectimicrobiota</taxon>
    </lineage>
</organism>
<dbReference type="Pfam" id="PF02433">
    <property type="entry name" value="FixO"/>
    <property type="match status" value="1"/>
</dbReference>
<dbReference type="GO" id="GO:0020037">
    <property type="term" value="F:heme binding"/>
    <property type="evidence" value="ECO:0007669"/>
    <property type="project" value="InterPro"/>
</dbReference>
<gene>
    <name evidence="6" type="ORF">HYY65_09385</name>
</gene>
<evidence type="ECO:0000256" key="1">
    <source>
        <dbReference type="ARBA" id="ARBA00022617"/>
    </source>
</evidence>
<dbReference type="AlphaFoldDB" id="A0A932GQB5"/>
<sequence>MNFHTNPRLLYLTSLLIFVALSLAIAIYPAIEASKVPPAPGLEPLSPSAQRGREIYVAEGCSYCHTQQVRPLPQDQIFGRPSAPGDFAYSTPQLLGTERTGPDLANVGNRQPSSTWHLIHLYNPRAVVRESIMPAYWWYFQRKDQAGPGEVVVPVPDAWKPKGKVVVATPDALALVDYLLALKQPAVSAPSTGAGK</sequence>
<keyword evidence="3 4" id="KW-0408">Iron</keyword>
<keyword evidence="1 4" id="KW-0349">Heme</keyword>
<evidence type="ECO:0000256" key="4">
    <source>
        <dbReference type="PROSITE-ProRule" id="PRU00433"/>
    </source>
</evidence>
<keyword evidence="2 4" id="KW-0479">Metal-binding</keyword>
<dbReference type="Proteomes" id="UP000741360">
    <property type="component" value="Unassembled WGS sequence"/>
</dbReference>